<accession>A0A4R8A5Y0</accession>
<dbReference type="RefSeq" id="WP_208318284.1">
    <property type="nucleotide sequence ID" value="NZ_SODD01000003.1"/>
</dbReference>
<sequence length="173" mass="19570">MSKESIFEFVEGLNVSPTYIANRDQVLQYTNEDMNLRLDNDEQVYIAVFDIPIESGIVGFQTQSLALVFGLNTHLYHGSGSVVVGLEERNPVMRAMQSVLISSHQVLPYMKKTDKTDFYNSDNVRVYLKTKKGIFFKELSDKDNKIDKFLLGMMYHVLNAITETGGIEGSISN</sequence>
<evidence type="ECO:0000313" key="1">
    <source>
        <dbReference type="EMBL" id="TDW25792.1"/>
    </source>
</evidence>
<dbReference type="AlphaFoldDB" id="A0A4R8A5Y0"/>
<name>A0A4R8A5Y0_9FIRM</name>
<keyword evidence="2" id="KW-1185">Reference proteome</keyword>
<dbReference type="Proteomes" id="UP000294743">
    <property type="component" value="Unassembled WGS sequence"/>
</dbReference>
<organism evidence="1 2">
    <name type="scientific">Breznakia blatticola</name>
    <dbReference type="NCBI Taxonomy" id="1754012"/>
    <lineage>
        <taxon>Bacteria</taxon>
        <taxon>Bacillati</taxon>
        <taxon>Bacillota</taxon>
        <taxon>Erysipelotrichia</taxon>
        <taxon>Erysipelotrichales</taxon>
        <taxon>Erysipelotrichaceae</taxon>
        <taxon>Breznakia</taxon>
    </lineage>
</organism>
<dbReference type="EMBL" id="SODD01000003">
    <property type="protein sequence ID" value="TDW25792.1"/>
    <property type="molecule type" value="Genomic_DNA"/>
</dbReference>
<reference evidence="1 2" key="1">
    <citation type="submission" date="2019-03" db="EMBL/GenBank/DDBJ databases">
        <title>Genomic Encyclopedia of Type Strains, Phase IV (KMG-IV): sequencing the most valuable type-strain genomes for metagenomic binning, comparative biology and taxonomic classification.</title>
        <authorList>
            <person name="Goeker M."/>
        </authorList>
    </citation>
    <scope>NUCLEOTIDE SEQUENCE [LARGE SCALE GENOMIC DNA]</scope>
    <source>
        <strain evidence="1 2">DSM 28867</strain>
    </source>
</reference>
<evidence type="ECO:0000313" key="2">
    <source>
        <dbReference type="Proteomes" id="UP000294743"/>
    </source>
</evidence>
<comment type="caution">
    <text evidence="1">The sequence shown here is derived from an EMBL/GenBank/DDBJ whole genome shotgun (WGS) entry which is preliminary data.</text>
</comment>
<proteinExistence type="predicted"/>
<protein>
    <submittedName>
        <fullName evidence="1">Uncharacterized protein</fullName>
    </submittedName>
</protein>
<gene>
    <name evidence="1" type="ORF">EDD63_10379</name>
</gene>